<dbReference type="PANTHER" id="PTHR42709:SF4">
    <property type="entry name" value="INNER MEMBRANE PROTEIN YQAA"/>
    <property type="match status" value="1"/>
</dbReference>
<reference evidence="3 4" key="1">
    <citation type="submission" date="2022-06" db="EMBL/GenBank/DDBJ databases">
        <title>Thiomicrohabdus sp. nov, an obligately chemolithoautotrophic, sulfur-oxidizing bacterium isolated from beach of Guanyin Mountain. Amoy.</title>
        <authorList>
            <person name="Zhu H."/>
        </authorList>
    </citation>
    <scope>NUCLEOTIDE SEQUENCE [LARGE SCALE GENOMIC DNA]</scope>
    <source>
        <strain evidence="3 4">XGS-01</strain>
    </source>
</reference>
<evidence type="ECO:0000313" key="3">
    <source>
        <dbReference type="EMBL" id="WEJ62656.1"/>
    </source>
</evidence>
<dbReference type="RefSeq" id="WP_275594912.1">
    <property type="nucleotide sequence ID" value="NZ_CP102381.1"/>
</dbReference>
<keyword evidence="1" id="KW-0812">Transmembrane</keyword>
<sequence length="145" mass="15682">MEYFLELGYVGLFLSAFLAATILPLGSEVVLVGLLLNGFNPVSVVSVATVGNVLGSLVNYAIGFFGSAFVIHSVLKISDESFDKSKQRFEKWGTASLLLAWVPIIGDPLTVIAGVLRINIWLFLLLVTVGKLARYVVVSYTTLNI</sequence>
<dbReference type="Proteomes" id="UP001222275">
    <property type="component" value="Chromosome"/>
</dbReference>
<protein>
    <submittedName>
        <fullName evidence="3">DedA family protein</fullName>
    </submittedName>
</protein>
<accession>A0ABY8CDR1</accession>
<feature type="transmembrane region" description="Helical" evidence="1">
    <location>
        <begin position="122"/>
        <end position="143"/>
    </location>
</feature>
<feature type="transmembrane region" description="Helical" evidence="1">
    <location>
        <begin position="12"/>
        <end position="37"/>
    </location>
</feature>
<keyword evidence="4" id="KW-1185">Reference proteome</keyword>
<name>A0ABY8CDR1_9GAMM</name>
<feature type="transmembrane region" description="Helical" evidence="1">
    <location>
        <begin position="57"/>
        <end position="75"/>
    </location>
</feature>
<keyword evidence="1" id="KW-1133">Transmembrane helix</keyword>
<evidence type="ECO:0000259" key="2">
    <source>
        <dbReference type="Pfam" id="PF09335"/>
    </source>
</evidence>
<proteinExistence type="predicted"/>
<evidence type="ECO:0000256" key="1">
    <source>
        <dbReference type="SAM" id="Phobius"/>
    </source>
</evidence>
<dbReference type="PANTHER" id="PTHR42709">
    <property type="entry name" value="ALKALINE PHOSPHATASE LIKE PROTEIN"/>
    <property type="match status" value="1"/>
</dbReference>
<dbReference type="EMBL" id="CP102381">
    <property type="protein sequence ID" value="WEJ62656.1"/>
    <property type="molecule type" value="Genomic_DNA"/>
</dbReference>
<organism evidence="3 4">
    <name type="scientific">Thiomicrorhabdus lithotrophica</name>
    <dbReference type="NCBI Taxonomy" id="2949997"/>
    <lineage>
        <taxon>Bacteria</taxon>
        <taxon>Pseudomonadati</taxon>
        <taxon>Pseudomonadota</taxon>
        <taxon>Gammaproteobacteria</taxon>
        <taxon>Thiotrichales</taxon>
        <taxon>Piscirickettsiaceae</taxon>
        <taxon>Thiomicrorhabdus</taxon>
    </lineage>
</organism>
<evidence type="ECO:0000313" key="4">
    <source>
        <dbReference type="Proteomes" id="UP001222275"/>
    </source>
</evidence>
<feature type="transmembrane region" description="Helical" evidence="1">
    <location>
        <begin position="96"/>
        <end position="116"/>
    </location>
</feature>
<dbReference type="InterPro" id="IPR032816">
    <property type="entry name" value="VTT_dom"/>
</dbReference>
<gene>
    <name evidence="3" type="ORF">NR989_11705</name>
</gene>
<feature type="domain" description="VTT" evidence="2">
    <location>
        <begin position="30"/>
        <end position="141"/>
    </location>
</feature>
<dbReference type="Pfam" id="PF09335">
    <property type="entry name" value="VTT_dom"/>
    <property type="match status" value="1"/>
</dbReference>
<dbReference type="InterPro" id="IPR051311">
    <property type="entry name" value="DedA_domain"/>
</dbReference>
<keyword evidence="1" id="KW-0472">Membrane</keyword>